<keyword evidence="3" id="KW-1185">Reference proteome</keyword>
<dbReference type="Proteomes" id="UP001061862">
    <property type="component" value="Chromosome"/>
</dbReference>
<gene>
    <name evidence="2" type="ORF">N8A98_02600</name>
</gene>
<evidence type="ECO:0000313" key="3">
    <source>
        <dbReference type="Proteomes" id="UP001061862"/>
    </source>
</evidence>
<accession>A0ABY6CD68</accession>
<name>A0ABY6CD68_9HYPH</name>
<feature type="region of interest" description="Disordered" evidence="1">
    <location>
        <begin position="28"/>
        <end position="50"/>
    </location>
</feature>
<dbReference type="EMBL" id="CP104965">
    <property type="protein sequence ID" value="UXN70105.1"/>
    <property type="molecule type" value="Genomic_DNA"/>
</dbReference>
<reference evidence="2 3" key="1">
    <citation type="submission" date="2022-09" db="EMBL/GenBank/DDBJ databases">
        <title>Interaction between co-microsymbionts with complementary sets of symbiotic genes in legume-rhizobium systems.</title>
        <authorList>
            <person name="Safronova V."/>
            <person name="Sazanova A."/>
            <person name="Afonin A."/>
            <person name="Chirak E."/>
        </authorList>
    </citation>
    <scope>NUCLEOTIDE SEQUENCE [LARGE SCALE GENOMIC DNA]</scope>
    <source>
        <strain evidence="2 3">A18/4-1</strain>
    </source>
</reference>
<dbReference type="RefSeq" id="WP_262168915.1">
    <property type="nucleotide sequence ID" value="NZ_CP104965.1"/>
</dbReference>
<protein>
    <submittedName>
        <fullName evidence="2">Uncharacterized protein</fullName>
    </submittedName>
</protein>
<organism evidence="2 3">
    <name type="scientific">Devosia neptuniae</name>
    <dbReference type="NCBI Taxonomy" id="191302"/>
    <lineage>
        <taxon>Bacteria</taxon>
        <taxon>Pseudomonadati</taxon>
        <taxon>Pseudomonadota</taxon>
        <taxon>Alphaproteobacteria</taxon>
        <taxon>Hyphomicrobiales</taxon>
        <taxon>Devosiaceae</taxon>
        <taxon>Devosia</taxon>
    </lineage>
</organism>
<evidence type="ECO:0000313" key="2">
    <source>
        <dbReference type="EMBL" id="UXN70105.1"/>
    </source>
</evidence>
<proteinExistence type="predicted"/>
<evidence type="ECO:0000256" key="1">
    <source>
        <dbReference type="SAM" id="MobiDB-lite"/>
    </source>
</evidence>
<sequence>MRSPWPPTYPTYPRVTLVSYSSGMVGKVGQAERPARQRGSEMNDAGSDGAAPNWAAIREEYEGRKFVPATICKRYGITPAQLRHRREAEGWISARARMVRREGLIALMMKVLDKQVRRLEMAVNEPIEKQANVLGMSVKTLDKLIELGAAQPNVEPATKKDMTDLRDKLAKRIDQFKNR</sequence>